<dbReference type="AlphaFoldDB" id="A0A2W1BK60"/>
<evidence type="ECO:0000256" key="1">
    <source>
        <dbReference type="SAM" id="SignalP"/>
    </source>
</evidence>
<organism evidence="2 3">
    <name type="scientific">Helicoverpa armigera</name>
    <name type="common">Cotton bollworm</name>
    <name type="synonym">Heliothis armigera</name>
    <dbReference type="NCBI Taxonomy" id="29058"/>
    <lineage>
        <taxon>Eukaryota</taxon>
        <taxon>Metazoa</taxon>
        <taxon>Ecdysozoa</taxon>
        <taxon>Arthropoda</taxon>
        <taxon>Hexapoda</taxon>
        <taxon>Insecta</taxon>
        <taxon>Pterygota</taxon>
        <taxon>Neoptera</taxon>
        <taxon>Endopterygota</taxon>
        <taxon>Lepidoptera</taxon>
        <taxon>Glossata</taxon>
        <taxon>Ditrysia</taxon>
        <taxon>Noctuoidea</taxon>
        <taxon>Noctuidae</taxon>
        <taxon>Heliothinae</taxon>
        <taxon>Helicoverpa</taxon>
    </lineage>
</organism>
<gene>
    <name evidence="2" type="primary">HaOG206071</name>
    <name evidence="2" type="ORF">B5X24_HaOG206071</name>
</gene>
<feature type="chain" id="PRO_5016105602" evidence="1">
    <location>
        <begin position="19"/>
        <end position="75"/>
    </location>
</feature>
<dbReference type="EMBL" id="KZ149995">
    <property type="protein sequence ID" value="PZC75462.1"/>
    <property type="molecule type" value="Genomic_DNA"/>
</dbReference>
<evidence type="ECO:0000313" key="3">
    <source>
        <dbReference type="Proteomes" id="UP000249218"/>
    </source>
</evidence>
<evidence type="ECO:0000313" key="2">
    <source>
        <dbReference type="EMBL" id="PZC75462.1"/>
    </source>
</evidence>
<reference evidence="2 3" key="1">
    <citation type="journal article" date="2017" name="BMC Biol.">
        <title>Genomic innovations, transcriptional plasticity and gene loss underlying the evolution and divergence of two highly polyphagous and invasive Helicoverpa pest species.</title>
        <authorList>
            <person name="Pearce S.L."/>
            <person name="Clarke D.F."/>
            <person name="East P.D."/>
            <person name="Elfekih S."/>
            <person name="Gordon K.H."/>
            <person name="Jermiin L.S."/>
            <person name="McGaughran A."/>
            <person name="Oakeshott J.G."/>
            <person name="Papanikolaou A."/>
            <person name="Perera O.P."/>
            <person name="Rane R.V."/>
            <person name="Richards S."/>
            <person name="Tay W.T."/>
            <person name="Walsh T.K."/>
            <person name="Anderson A."/>
            <person name="Anderson C.J."/>
            <person name="Asgari S."/>
            <person name="Board P.G."/>
            <person name="Bretschneider A."/>
            <person name="Campbell P.M."/>
            <person name="Chertemps T."/>
            <person name="Christeller J.T."/>
            <person name="Coppin C.W."/>
            <person name="Downes S.J."/>
            <person name="Duan G."/>
            <person name="Farnsworth C.A."/>
            <person name="Good R.T."/>
            <person name="Han L.B."/>
            <person name="Han Y.C."/>
            <person name="Hatje K."/>
            <person name="Horne I."/>
            <person name="Huang Y.P."/>
            <person name="Hughes D.S."/>
            <person name="Jacquin-Joly E."/>
            <person name="James W."/>
            <person name="Jhangiani S."/>
            <person name="Kollmar M."/>
            <person name="Kuwar S.S."/>
            <person name="Li S."/>
            <person name="Liu N.Y."/>
            <person name="Maibeche M.T."/>
            <person name="Miller J.R."/>
            <person name="Montagne N."/>
            <person name="Perry T."/>
            <person name="Qu J."/>
            <person name="Song S.V."/>
            <person name="Sutton G.G."/>
            <person name="Vogel H."/>
            <person name="Walenz B.P."/>
            <person name="Xu W."/>
            <person name="Zhang H.J."/>
            <person name="Zou Z."/>
            <person name="Batterham P."/>
            <person name="Edwards O.R."/>
            <person name="Feyereisen R."/>
            <person name="Gibbs R.A."/>
            <person name="Heckel D.G."/>
            <person name="McGrath A."/>
            <person name="Robin C."/>
            <person name="Scherer S.E."/>
            <person name="Worley K.C."/>
            <person name="Wu Y.D."/>
        </authorList>
    </citation>
    <scope>NUCLEOTIDE SEQUENCE [LARGE SCALE GENOMIC DNA]</scope>
    <source>
        <strain evidence="2">Harm_GR_Male_#8</strain>
        <tissue evidence="2">Whole organism</tissue>
    </source>
</reference>
<protein>
    <submittedName>
        <fullName evidence="2">Uncharacterized protein</fullName>
    </submittedName>
</protein>
<feature type="signal peptide" evidence="1">
    <location>
        <begin position="1"/>
        <end position="18"/>
    </location>
</feature>
<name>A0A2W1BK60_HELAM</name>
<dbReference type="Proteomes" id="UP000249218">
    <property type="component" value="Unassembled WGS sequence"/>
</dbReference>
<sequence>MIIPTASYISLFIIPLLGCGLLSHREGLSVNHYPCSMYWLVKNEDCYWCQCQIEKTRGPVAKLARASYFLGKRDP</sequence>
<keyword evidence="3" id="KW-1185">Reference proteome</keyword>
<proteinExistence type="predicted"/>
<accession>A0A2W1BK60</accession>
<keyword evidence="1" id="KW-0732">Signal</keyword>